<evidence type="ECO:0000256" key="1">
    <source>
        <dbReference type="ARBA" id="ARBA00022670"/>
    </source>
</evidence>
<evidence type="ECO:0000256" key="3">
    <source>
        <dbReference type="ARBA" id="ARBA00022801"/>
    </source>
</evidence>
<dbReference type="Pfam" id="PF13976">
    <property type="entry name" value="gag_pre-integrs"/>
    <property type="match status" value="1"/>
</dbReference>
<sequence length="1088" mass="121254">MKYDIPLLDYDTRFSLWQVKMHDALDKFGNKDSKSWSDEERRRDRKALSQIHLHLSNNILQEVLQEKTAAALWLKLESICMSKDLTSKMHLKMKLFLHKLQEGGSVPNHLTVFKEIVSDLQAMEVKYEDEDLGLILLCSLPSSFANFRDTILYSRDTLTLNDVCEALQAKEKMKQMVSSDGSASNGSALVARGRTEKKSNNGSRGKSSNGHHSRSKSKGRGNKFCYYCKKDNHRTGTYREKNKSNDDGKASVAASSSDNSDGDTLVAFAECANNGDEWILDSGASFHICINRDWFITYDSVQSGGSVRMGDDRPCQIVGIGSVEIKMHDGIVRTLTNVRHIPDMTKNLISLSTLDGKGYKYSGGDGVLKVSKGSLIVMKTDLKSANLYRVCGTTITDDAAVISNSLSNFDATNLGHMCLGHMSELGLQVLSKRGLLDGHSVSKLKFCEHCVFGKHKRVKFNTSTHTSKRILDYVHSDLWRPSRKPSHGGSRYMLTIIDDYSRKVWPYFLKYKSETFSAFKEWKVTIENQTEKKVKILRTDNGMEFCSSVKHYTIAYTPQQNGVAERMNRTIISRTRCMLSNAGLNKRFWAEAASTACYVINRSPSITLDKKTPIEVWSVSPTDYSQLKVFYCTAYAHVDNGKLEPRAIKYIFLVTNLVLKVINCGIHKLKRNVIFNETAMLSDNLSSDAPVEGQQKSSVQVELFIDVDNTPENDNAAVQDAHIPDNSPIVDDSAHKPVRRLIEECNIAYALSVAEKIEGNVEPSNYSEAITSADCNNSVTAMQDEMEPLEKNGTWGLVKLPKDKKPVRCKWIFKWKKGISPSKPARYKARLVAKGYSQIPVDTWLILVRSIGGLFSGFSDIYVFGKSRDRLVGYVDSDHAGDLDKRRSLTGYVFTVGGCAVSWKACLQATVALSTTEAEYMAISEACKETIWLRGLYSEFCGVSCSCVTIHCASQGAIYLTKGQMLHERTKHIDVRYHFIRGIIAEGGIKVRKISTHDNSAYMMTKHVSTSKFELCSSLVAGLADAGAVRHGGHAELPRVGLWEPEAFPLAAALLGKPLVPLGLVPPSPDEGSWRARTGRMCQIILVH</sequence>
<dbReference type="Gene3D" id="3.30.420.10">
    <property type="entry name" value="Ribonuclease H-like superfamily/Ribonuclease H"/>
    <property type="match status" value="1"/>
</dbReference>
<keyword evidence="3" id="KW-0378">Hydrolase</keyword>
<protein>
    <recommendedName>
        <fullName evidence="5">Integrase catalytic domain-containing protein</fullName>
    </recommendedName>
</protein>
<dbReference type="Pfam" id="PF22936">
    <property type="entry name" value="Pol_BBD"/>
    <property type="match status" value="1"/>
</dbReference>
<feature type="compositionally biased region" description="Basic and acidic residues" evidence="4">
    <location>
        <begin position="237"/>
        <end position="249"/>
    </location>
</feature>
<organism evidence="6 7">
    <name type="scientific">Paspalum notatum var. saurae</name>
    <dbReference type="NCBI Taxonomy" id="547442"/>
    <lineage>
        <taxon>Eukaryota</taxon>
        <taxon>Viridiplantae</taxon>
        <taxon>Streptophyta</taxon>
        <taxon>Embryophyta</taxon>
        <taxon>Tracheophyta</taxon>
        <taxon>Spermatophyta</taxon>
        <taxon>Magnoliopsida</taxon>
        <taxon>Liliopsida</taxon>
        <taxon>Poales</taxon>
        <taxon>Poaceae</taxon>
        <taxon>PACMAD clade</taxon>
        <taxon>Panicoideae</taxon>
        <taxon>Andropogonodae</taxon>
        <taxon>Paspaleae</taxon>
        <taxon>Paspalinae</taxon>
        <taxon>Paspalum</taxon>
    </lineage>
</organism>
<gene>
    <name evidence="6" type="ORF">U9M48_001625</name>
</gene>
<dbReference type="PANTHER" id="PTHR42648:SF28">
    <property type="entry name" value="TRANSPOSON-ENCODED PROTEIN WITH RIBONUCLEASE H-LIKE AND RETROVIRUS ZINC FINGER-LIKE DOMAINS"/>
    <property type="match status" value="1"/>
</dbReference>
<dbReference type="AlphaFoldDB" id="A0AAQ3PGM4"/>
<dbReference type="GO" id="GO:0008233">
    <property type="term" value="F:peptidase activity"/>
    <property type="evidence" value="ECO:0007669"/>
    <property type="project" value="UniProtKB-KW"/>
</dbReference>
<feature type="compositionally biased region" description="Low complexity" evidence="4">
    <location>
        <begin position="250"/>
        <end position="261"/>
    </location>
</feature>
<evidence type="ECO:0000256" key="2">
    <source>
        <dbReference type="ARBA" id="ARBA00022723"/>
    </source>
</evidence>
<dbReference type="Proteomes" id="UP001341281">
    <property type="component" value="Chromosome 01"/>
</dbReference>
<dbReference type="PANTHER" id="PTHR42648">
    <property type="entry name" value="TRANSPOSASE, PUTATIVE-RELATED"/>
    <property type="match status" value="1"/>
</dbReference>
<feature type="compositionally biased region" description="Basic residues" evidence="4">
    <location>
        <begin position="209"/>
        <end position="219"/>
    </location>
</feature>
<dbReference type="GO" id="GO:0046872">
    <property type="term" value="F:metal ion binding"/>
    <property type="evidence" value="ECO:0007669"/>
    <property type="project" value="UniProtKB-KW"/>
</dbReference>
<dbReference type="InterPro" id="IPR054722">
    <property type="entry name" value="PolX-like_BBD"/>
</dbReference>
<dbReference type="InterPro" id="IPR025724">
    <property type="entry name" value="GAG-pre-integrase_dom"/>
</dbReference>
<keyword evidence="2" id="KW-0479">Metal-binding</keyword>
<keyword evidence="1" id="KW-0645">Protease</keyword>
<dbReference type="Pfam" id="PF00665">
    <property type="entry name" value="rve"/>
    <property type="match status" value="1"/>
</dbReference>
<dbReference type="GO" id="GO:0003676">
    <property type="term" value="F:nucleic acid binding"/>
    <property type="evidence" value="ECO:0007669"/>
    <property type="project" value="InterPro"/>
</dbReference>
<feature type="compositionally biased region" description="Polar residues" evidence="4">
    <location>
        <begin position="176"/>
        <end position="187"/>
    </location>
</feature>
<dbReference type="InterPro" id="IPR001584">
    <property type="entry name" value="Integrase_cat-core"/>
</dbReference>
<dbReference type="InterPro" id="IPR012337">
    <property type="entry name" value="RNaseH-like_sf"/>
</dbReference>
<dbReference type="EMBL" id="CP144745">
    <property type="protein sequence ID" value="WVZ50367.1"/>
    <property type="molecule type" value="Genomic_DNA"/>
</dbReference>
<evidence type="ECO:0000259" key="5">
    <source>
        <dbReference type="PROSITE" id="PS50994"/>
    </source>
</evidence>
<feature type="domain" description="Integrase catalytic" evidence="5">
    <location>
        <begin position="461"/>
        <end position="621"/>
    </location>
</feature>
<keyword evidence="7" id="KW-1185">Reference proteome</keyword>
<evidence type="ECO:0000313" key="7">
    <source>
        <dbReference type="Proteomes" id="UP001341281"/>
    </source>
</evidence>
<dbReference type="GO" id="GO:0015074">
    <property type="term" value="P:DNA integration"/>
    <property type="evidence" value="ECO:0007669"/>
    <property type="project" value="InterPro"/>
</dbReference>
<dbReference type="Pfam" id="PF14223">
    <property type="entry name" value="Retrotran_gag_2"/>
    <property type="match status" value="1"/>
</dbReference>
<dbReference type="SUPFAM" id="SSF53098">
    <property type="entry name" value="Ribonuclease H-like"/>
    <property type="match status" value="1"/>
</dbReference>
<dbReference type="PROSITE" id="PS50994">
    <property type="entry name" value="INTEGRASE"/>
    <property type="match status" value="1"/>
</dbReference>
<dbReference type="InterPro" id="IPR013103">
    <property type="entry name" value="RVT_2"/>
</dbReference>
<reference evidence="6 7" key="1">
    <citation type="submission" date="2024-02" db="EMBL/GenBank/DDBJ databases">
        <title>High-quality chromosome-scale genome assembly of Pensacola bahiagrass (Paspalum notatum Flugge var. saurae).</title>
        <authorList>
            <person name="Vega J.M."/>
            <person name="Podio M."/>
            <person name="Orjuela J."/>
            <person name="Siena L.A."/>
            <person name="Pessino S.C."/>
            <person name="Combes M.C."/>
            <person name="Mariac C."/>
            <person name="Albertini E."/>
            <person name="Pupilli F."/>
            <person name="Ortiz J.P.A."/>
            <person name="Leblanc O."/>
        </authorList>
    </citation>
    <scope>NUCLEOTIDE SEQUENCE [LARGE SCALE GENOMIC DNA]</scope>
    <source>
        <strain evidence="6">R1</strain>
        <tissue evidence="6">Leaf</tissue>
    </source>
</reference>
<dbReference type="InterPro" id="IPR039537">
    <property type="entry name" value="Retrotran_Ty1/copia-like"/>
</dbReference>
<feature type="region of interest" description="Disordered" evidence="4">
    <location>
        <begin position="237"/>
        <end position="261"/>
    </location>
</feature>
<feature type="region of interest" description="Disordered" evidence="4">
    <location>
        <begin position="175"/>
        <end position="219"/>
    </location>
</feature>
<dbReference type="CDD" id="cd09272">
    <property type="entry name" value="RNase_HI_RT_Ty1"/>
    <property type="match status" value="1"/>
</dbReference>
<proteinExistence type="predicted"/>
<accession>A0AAQ3PGM4</accession>
<dbReference type="GO" id="GO:0006508">
    <property type="term" value="P:proteolysis"/>
    <property type="evidence" value="ECO:0007669"/>
    <property type="project" value="UniProtKB-KW"/>
</dbReference>
<dbReference type="InterPro" id="IPR036397">
    <property type="entry name" value="RNaseH_sf"/>
</dbReference>
<evidence type="ECO:0000256" key="4">
    <source>
        <dbReference type="SAM" id="MobiDB-lite"/>
    </source>
</evidence>
<evidence type="ECO:0000313" key="6">
    <source>
        <dbReference type="EMBL" id="WVZ50367.1"/>
    </source>
</evidence>
<dbReference type="Pfam" id="PF07727">
    <property type="entry name" value="RVT_2"/>
    <property type="match status" value="1"/>
</dbReference>
<name>A0AAQ3PGM4_PASNO</name>